<accession>A0A1T4W1B1</accession>
<name>A0A1T4W1B1_9GAMM</name>
<dbReference type="AlphaFoldDB" id="A0A1T4W1B1"/>
<organism evidence="1 2">
    <name type="scientific">Enterovibrio nigricans DSM 22720</name>
    <dbReference type="NCBI Taxonomy" id="1121868"/>
    <lineage>
        <taxon>Bacteria</taxon>
        <taxon>Pseudomonadati</taxon>
        <taxon>Pseudomonadota</taxon>
        <taxon>Gammaproteobacteria</taxon>
        <taxon>Vibrionales</taxon>
        <taxon>Vibrionaceae</taxon>
        <taxon>Enterovibrio</taxon>
    </lineage>
</organism>
<proteinExistence type="predicted"/>
<dbReference type="EMBL" id="FUXU01000139">
    <property type="protein sequence ID" value="SKA71040.1"/>
    <property type="molecule type" value="Genomic_DNA"/>
</dbReference>
<protein>
    <submittedName>
        <fullName evidence="1">Uncharacterized protein</fullName>
    </submittedName>
</protein>
<sequence>MPFDFKVYIRNSSGLVDIICPKEGKIASVTPCGIELDGVNVEQVTDGSFGLYGWALSSPQNYILSVRTTSWFNGKPCFKYGDRVVATISNGGGIVEMILSLLKTRRWNYENAYTKIDFNECYLDRRFALCLLLQYSCKPFSPSS</sequence>
<evidence type="ECO:0000313" key="2">
    <source>
        <dbReference type="Proteomes" id="UP000190162"/>
    </source>
</evidence>
<reference evidence="2" key="1">
    <citation type="submission" date="2017-02" db="EMBL/GenBank/DDBJ databases">
        <authorList>
            <person name="Varghese N."/>
            <person name="Submissions S."/>
        </authorList>
    </citation>
    <scope>NUCLEOTIDE SEQUENCE [LARGE SCALE GENOMIC DNA]</scope>
    <source>
        <strain evidence="2">DSM 22720</strain>
    </source>
</reference>
<dbReference type="Proteomes" id="UP000190162">
    <property type="component" value="Unassembled WGS sequence"/>
</dbReference>
<gene>
    <name evidence="1" type="ORF">SAMN02745132_04655</name>
</gene>
<keyword evidence="2" id="KW-1185">Reference proteome</keyword>
<evidence type="ECO:0000313" key="1">
    <source>
        <dbReference type="EMBL" id="SKA71040.1"/>
    </source>
</evidence>